<dbReference type="AlphaFoldDB" id="A0A1B1YD99"/>
<evidence type="ECO:0000313" key="3">
    <source>
        <dbReference type="Proteomes" id="UP000092971"/>
    </source>
</evidence>
<dbReference type="InterPro" id="IPR001387">
    <property type="entry name" value="Cro/C1-type_HTH"/>
</dbReference>
<dbReference type="SUPFAM" id="SSF47413">
    <property type="entry name" value="lambda repressor-like DNA-binding domains"/>
    <property type="match status" value="1"/>
</dbReference>
<dbReference type="PROSITE" id="PS50943">
    <property type="entry name" value="HTH_CROC1"/>
    <property type="match status" value="1"/>
</dbReference>
<dbReference type="Pfam" id="PF01381">
    <property type="entry name" value="HTH_3"/>
    <property type="match status" value="1"/>
</dbReference>
<reference evidence="2 3" key="1">
    <citation type="submission" date="2016-02" db="EMBL/GenBank/DDBJ databases">
        <title>Comparison of Clostridium stercorarium subspecies using comparative genomics and transcriptomics.</title>
        <authorList>
            <person name="Schellenberg J."/>
            <person name="Thallinger G."/>
            <person name="Levin D.B."/>
            <person name="Zhang X."/>
            <person name="Alvare G."/>
            <person name="Fristensky B."/>
            <person name="Sparling R."/>
        </authorList>
    </citation>
    <scope>NUCLEOTIDE SEQUENCE [LARGE SCALE GENOMIC DNA]</scope>
    <source>
        <strain evidence="2 3">DSM 2910</strain>
    </source>
</reference>
<name>A0A1B1YD99_THEST</name>
<dbReference type="EMBL" id="CP014672">
    <property type="protein sequence ID" value="ANW98735.1"/>
    <property type="molecule type" value="Genomic_DNA"/>
</dbReference>
<organism evidence="2 3">
    <name type="scientific">Thermoclostridium stercorarium subsp. thermolacticum DSM 2910</name>
    <dbReference type="NCBI Taxonomy" id="1121336"/>
    <lineage>
        <taxon>Bacteria</taxon>
        <taxon>Bacillati</taxon>
        <taxon>Bacillota</taxon>
        <taxon>Clostridia</taxon>
        <taxon>Eubacteriales</taxon>
        <taxon>Oscillospiraceae</taxon>
        <taxon>Thermoclostridium</taxon>
    </lineage>
</organism>
<accession>A0A1B1YD99</accession>
<dbReference type="Gene3D" id="1.10.260.40">
    <property type="entry name" value="lambda repressor-like DNA-binding domains"/>
    <property type="match status" value="1"/>
</dbReference>
<gene>
    <name evidence="2" type="ORF">CSTERTH_06670</name>
</gene>
<evidence type="ECO:0000259" key="1">
    <source>
        <dbReference type="PROSITE" id="PS50943"/>
    </source>
</evidence>
<evidence type="ECO:0000313" key="2">
    <source>
        <dbReference type="EMBL" id="ANW98735.1"/>
    </source>
</evidence>
<dbReference type="Proteomes" id="UP000092971">
    <property type="component" value="Chromosome"/>
</dbReference>
<feature type="domain" description="HTH cro/C1-type" evidence="1">
    <location>
        <begin position="9"/>
        <end position="43"/>
    </location>
</feature>
<sequence length="66" mass="8304">MFQKREDYKIWRKKHNIRLWDIAKYINLSEGTISRWENNMRDIPDWKVELYDKFIKEYETGKVHAK</sequence>
<dbReference type="GO" id="GO:0003677">
    <property type="term" value="F:DNA binding"/>
    <property type="evidence" value="ECO:0007669"/>
    <property type="project" value="InterPro"/>
</dbReference>
<proteinExistence type="predicted"/>
<dbReference type="InterPro" id="IPR010982">
    <property type="entry name" value="Lambda_DNA-bd_dom_sf"/>
</dbReference>
<dbReference type="CDD" id="cd00093">
    <property type="entry name" value="HTH_XRE"/>
    <property type="match status" value="1"/>
</dbReference>
<protein>
    <recommendedName>
        <fullName evidence="1">HTH cro/C1-type domain-containing protein</fullName>
    </recommendedName>
</protein>